<name>A0A085ZC67_9FLAO</name>
<evidence type="ECO:0000313" key="2">
    <source>
        <dbReference type="Proteomes" id="UP000028703"/>
    </source>
</evidence>
<dbReference type="AlphaFoldDB" id="A0A085ZC67"/>
<protein>
    <submittedName>
        <fullName evidence="1">Uncharacterized protein</fullName>
    </submittedName>
</protein>
<gene>
    <name evidence="1" type="ORF">IX38_16195</name>
</gene>
<organism evidence="1 2">
    <name type="scientific">Chryseobacterium luteum</name>
    <dbReference type="NCBI Taxonomy" id="421531"/>
    <lineage>
        <taxon>Bacteria</taxon>
        <taxon>Pseudomonadati</taxon>
        <taxon>Bacteroidota</taxon>
        <taxon>Flavobacteriia</taxon>
        <taxon>Flavobacteriales</taxon>
        <taxon>Weeksellaceae</taxon>
        <taxon>Chryseobacterium group</taxon>
        <taxon>Chryseobacterium</taxon>
    </lineage>
</organism>
<sequence length="154" mass="17879">MKLNKSNDIDILVKTPVKLIADEPVIFTIKNNSNFTYIIDPYGFVGNSYWMLNNKKLDPVNFSRGYRSREAIDCKNDLIILKPKQKMDTTLSLNFMERGIYDFSKAGNYIRVAESRHNEQNGMPLICKQYINELESKGYRLLDDSIDAKIPFVR</sequence>
<keyword evidence="2" id="KW-1185">Reference proteome</keyword>
<proteinExistence type="predicted"/>
<reference evidence="1 2" key="1">
    <citation type="submission" date="2014-07" db="EMBL/GenBank/DDBJ databases">
        <title>Genome of Chryseobacterium luteum DSM 18605.</title>
        <authorList>
            <person name="Stropko S.J."/>
            <person name="Pipes S.E."/>
            <person name="Newman J.D."/>
        </authorList>
    </citation>
    <scope>NUCLEOTIDE SEQUENCE [LARGE SCALE GENOMIC DNA]</scope>
    <source>
        <strain evidence="1 2">DSM 18605</strain>
    </source>
</reference>
<dbReference type="Proteomes" id="UP000028703">
    <property type="component" value="Unassembled WGS sequence"/>
</dbReference>
<dbReference type="EMBL" id="JPRO01000014">
    <property type="protein sequence ID" value="KFF02031.1"/>
    <property type="molecule type" value="Genomic_DNA"/>
</dbReference>
<comment type="caution">
    <text evidence="1">The sequence shown here is derived from an EMBL/GenBank/DDBJ whole genome shotgun (WGS) entry which is preliminary data.</text>
</comment>
<dbReference type="STRING" id="421531.IX38_16195"/>
<dbReference type="eggNOG" id="ENOG5033DHQ">
    <property type="taxonomic scope" value="Bacteria"/>
</dbReference>
<accession>A0A085ZC67</accession>
<evidence type="ECO:0000313" key="1">
    <source>
        <dbReference type="EMBL" id="KFF02031.1"/>
    </source>
</evidence>